<dbReference type="InterPro" id="IPR008978">
    <property type="entry name" value="HSP20-like_chaperone"/>
</dbReference>
<dbReference type="OMA" id="HATHEEK"/>
<dbReference type="FunCoup" id="T1EH79">
    <property type="interactions" value="37"/>
</dbReference>
<feature type="domain" description="SHSP" evidence="3">
    <location>
        <begin position="1"/>
        <end position="98"/>
    </location>
</feature>
<dbReference type="EMBL" id="AMQM01000440">
    <property type="status" value="NOT_ANNOTATED_CDS"/>
    <property type="molecule type" value="Genomic_DNA"/>
</dbReference>
<dbReference type="GO" id="GO:0009408">
    <property type="term" value="P:response to heat"/>
    <property type="evidence" value="ECO:0000318"/>
    <property type="project" value="GO_Central"/>
</dbReference>
<evidence type="ECO:0000259" key="3">
    <source>
        <dbReference type="PROSITE" id="PS01031"/>
    </source>
</evidence>
<name>T1EH79_HELRO</name>
<dbReference type="Proteomes" id="UP000015101">
    <property type="component" value="Unassembled WGS sequence"/>
</dbReference>
<keyword evidence="6" id="KW-1185">Reference proteome</keyword>
<dbReference type="Gene3D" id="2.60.40.790">
    <property type="match status" value="1"/>
</dbReference>
<dbReference type="AlphaFoldDB" id="T1EH79"/>
<dbReference type="STRING" id="6412.T1EH79"/>
<protein>
    <recommendedName>
        <fullName evidence="3">SHSP domain-containing protein</fullName>
    </recommendedName>
</protein>
<gene>
    <name evidence="5" type="primary">20195929</name>
    <name evidence="4" type="ORF">HELRODRAFT_125965</name>
</gene>
<dbReference type="InterPro" id="IPR002068">
    <property type="entry name" value="A-crystallin/Hsp20_dom"/>
</dbReference>
<dbReference type="GO" id="GO:0051082">
    <property type="term" value="F:unfolded protein binding"/>
    <property type="evidence" value="ECO:0000318"/>
    <property type="project" value="GO_Central"/>
</dbReference>
<dbReference type="SUPFAM" id="SSF49764">
    <property type="entry name" value="HSP20-like chaperones"/>
    <property type="match status" value="1"/>
</dbReference>
<evidence type="ECO:0000313" key="6">
    <source>
        <dbReference type="Proteomes" id="UP000015101"/>
    </source>
</evidence>
<dbReference type="HOGENOM" id="CLU_095001_7_2_1"/>
<evidence type="ECO:0000256" key="2">
    <source>
        <dbReference type="RuleBase" id="RU003616"/>
    </source>
</evidence>
<dbReference type="PRINTS" id="PR00299">
    <property type="entry name" value="ACRYSTALLIN"/>
</dbReference>
<accession>T1EH79</accession>
<evidence type="ECO:0000256" key="1">
    <source>
        <dbReference type="PROSITE-ProRule" id="PRU00285"/>
    </source>
</evidence>
<dbReference type="PANTHER" id="PTHR45640:SF26">
    <property type="entry name" value="RE23625P"/>
    <property type="match status" value="1"/>
</dbReference>
<comment type="similarity">
    <text evidence="1 2">Belongs to the small heat shock protein (HSP20) family.</text>
</comment>
<proteinExistence type="inferred from homology"/>
<evidence type="ECO:0000313" key="4">
    <source>
        <dbReference type="EMBL" id="ESO05873.1"/>
    </source>
</evidence>
<dbReference type="OrthoDB" id="10060792at2759"/>
<evidence type="ECO:0000313" key="5">
    <source>
        <dbReference type="EnsemblMetazoa" id="HelroP125965"/>
    </source>
</evidence>
<dbReference type="GO" id="GO:0005634">
    <property type="term" value="C:nucleus"/>
    <property type="evidence" value="ECO:0000318"/>
    <property type="project" value="GO_Central"/>
</dbReference>
<dbReference type="GO" id="GO:0042026">
    <property type="term" value="P:protein refolding"/>
    <property type="evidence" value="ECO:0000318"/>
    <property type="project" value="GO_Central"/>
</dbReference>
<reference evidence="6" key="1">
    <citation type="submission" date="2012-12" db="EMBL/GenBank/DDBJ databases">
        <authorList>
            <person name="Hellsten U."/>
            <person name="Grimwood J."/>
            <person name="Chapman J.A."/>
            <person name="Shapiro H."/>
            <person name="Aerts A."/>
            <person name="Otillar R.P."/>
            <person name="Terry A.Y."/>
            <person name="Boore J.L."/>
            <person name="Simakov O."/>
            <person name="Marletaz F."/>
            <person name="Cho S.-J."/>
            <person name="Edsinger-Gonzales E."/>
            <person name="Havlak P."/>
            <person name="Kuo D.-H."/>
            <person name="Larsson T."/>
            <person name="Lv J."/>
            <person name="Arendt D."/>
            <person name="Savage R."/>
            <person name="Osoegawa K."/>
            <person name="de Jong P."/>
            <person name="Lindberg D.R."/>
            <person name="Seaver E.C."/>
            <person name="Weisblat D.A."/>
            <person name="Putnam N.H."/>
            <person name="Grigoriev I.V."/>
            <person name="Rokhsar D.S."/>
        </authorList>
    </citation>
    <scope>NUCLEOTIDE SEQUENCE</scope>
</reference>
<dbReference type="EnsemblMetazoa" id="HelroT125965">
    <property type="protein sequence ID" value="HelroP125965"/>
    <property type="gene ID" value="HelroG125965"/>
</dbReference>
<dbReference type="CDD" id="cd06526">
    <property type="entry name" value="metazoan_ACD"/>
    <property type="match status" value="1"/>
</dbReference>
<dbReference type="InterPro" id="IPR001436">
    <property type="entry name" value="Alpha-crystallin/sHSP_animal"/>
</dbReference>
<dbReference type="eggNOG" id="KOG3591">
    <property type="taxonomic scope" value="Eukaryota"/>
</dbReference>
<reference evidence="5" key="3">
    <citation type="submission" date="2015-06" db="UniProtKB">
        <authorList>
            <consortium name="EnsemblMetazoa"/>
        </authorList>
    </citation>
    <scope>IDENTIFICATION</scope>
</reference>
<dbReference type="InParanoid" id="T1EH79"/>
<dbReference type="GO" id="GO:0005737">
    <property type="term" value="C:cytoplasm"/>
    <property type="evidence" value="ECO:0000318"/>
    <property type="project" value="GO_Central"/>
</dbReference>
<sequence length="98" mass="10849">APIVEENGETKLKLDFNVKGFKPEEVQVKIVGDNVLQVRAETGTKTDSGVSHRYYVRHYALPDGIKADQIKPTMSKEGVLSIEAPAPHLKPTERNIPI</sequence>
<reference evidence="4 6" key="2">
    <citation type="journal article" date="2013" name="Nature">
        <title>Insights into bilaterian evolution from three spiralian genomes.</title>
        <authorList>
            <person name="Simakov O."/>
            <person name="Marletaz F."/>
            <person name="Cho S.J."/>
            <person name="Edsinger-Gonzales E."/>
            <person name="Havlak P."/>
            <person name="Hellsten U."/>
            <person name="Kuo D.H."/>
            <person name="Larsson T."/>
            <person name="Lv J."/>
            <person name="Arendt D."/>
            <person name="Savage R."/>
            <person name="Osoegawa K."/>
            <person name="de Jong P."/>
            <person name="Grimwood J."/>
            <person name="Chapman J.A."/>
            <person name="Shapiro H."/>
            <person name="Aerts A."/>
            <person name="Otillar R.P."/>
            <person name="Terry A.Y."/>
            <person name="Boore J.L."/>
            <person name="Grigoriev I.V."/>
            <person name="Lindberg D.R."/>
            <person name="Seaver E.C."/>
            <person name="Weisblat D.A."/>
            <person name="Putnam N.H."/>
            <person name="Rokhsar D.S."/>
        </authorList>
    </citation>
    <scope>NUCLEOTIDE SEQUENCE</scope>
</reference>
<dbReference type="RefSeq" id="XP_009015241.1">
    <property type="nucleotide sequence ID" value="XM_009016993.1"/>
</dbReference>
<dbReference type="EMBL" id="KB096324">
    <property type="protein sequence ID" value="ESO05873.1"/>
    <property type="molecule type" value="Genomic_DNA"/>
</dbReference>
<dbReference type="Pfam" id="PF00011">
    <property type="entry name" value="HSP20"/>
    <property type="match status" value="1"/>
</dbReference>
<dbReference type="PROSITE" id="PS01031">
    <property type="entry name" value="SHSP"/>
    <property type="match status" value="1"/>
</dbReference>
<organism evidence="5 6">
    <name type="scientific">Helobdella robusta</name>
    <name type="common">Californian leech</name>
    <dbReference type="NCBI Taxonomy" id="6412"/>
    <lineage>
        <taxon>Eukaryota</taxon>
        <taxon>Metazoa</taxon>
        <taxon>Spiralia</taxon>
        <taxon>Lophotrochozoa</taxon>
        <taxon>Annelida</taxon>
        <taxon>Clitellata</taxon>
        <taxon>Hirudinea</taxon>
        <taxon>Rhynchobdellida</taxon>
        <taxon>Glossiphoniidae</taxon>
        <taxon>Helobdella</taxon>
    </lineage>
</organism>
<dbReference type="GeneID" id="20195929"/>
<dbReference type="CTD" id="20195929"/>
<dbReference type="PANTHER" id="PTHR45640">
    <property type="entry name" value="HEAT SHOCK PROTEIN HSP-12.2-RELATED"/>
    <property type="match status" value="1"/>
</dbReference>
<dbReference type="KEGG" id="hro:HELRODRAFT_125965"/>